<dbReference type="Proteomes" id="UP001492380">
    <property type="component" value="Unassembled WGS sequence"/>
</dbReference>
<keyword evidence="2" id="KW-1185">Reference proteome</keyword>
<name>A0ABR1YG62_9PEZI</name>
<comment type="caution">
    <text evidence="1">The sequence shown here is derived from an EMBL/GenBank/DDBJ whole genome shotgun (WGS) entry which is preliminary data.</text>
</comment>
<protein>
    <submittedName>
        <fullName evidence="1">Uncharacterized protein</fullName>
    </submittedName>
</protein>
<gene>
    <name evidence="1" type="ORF">HDK90DRAFT_492294</name>
</gene>
<evidence type="ECO:0000313" key="1">
    <source>
        <dbReference type="EMBL" id="KAK8228820.1"/>
    </source>
</evidence>
<accession>A0ABR1YG62</accession>
<organism evidence="1 2">
    <name type="scientific">Phyllosticta capitalensis</name>
    <dbReference type="NCBI Taxonomy" id="121624"/>
    <lineage>
        <taxon>Eukaryota</taxon>
        <taxon>Fungi</taxon>
        <taxon>Dikarya</taxon>
        <taxon>Ascomycota</taxon>
        <taxon>Pezizomycotina</taxon>
        <taxon>Dothideomycetes</taxon>
        <taxon>Dothideomycetes incertae sedis</taxon>
        <taxon>Botryosphaeriales</taxon>
        <taxon>Phyllostictaceae</taxon>
        <taxon>Phyllosticta</taxon>
    </lineage>
</organism>
<reference evidence="1 2" key="1">
    <citation type="submission" date="2024-04" db="EMBL/GenBank/DDBJ databases">
        <title>Phyllosticta paracitricarpa is synonymous to the EU quarantine fungus P. citricarpa based on phylogenomic analyses.</title>
        <authorList>
            <consortium name="Lawrence Berkeley National Laboratory"/>
            <person name="Van Ingen-Buijs V.A."/>
            <person name="Van Westerhoven A.C."/>
            <person name="Haridas S."/>
            <person name="Skiadas P."/>
            <person name="Martin F."/>
            <person name="Groenewald J.Z."/>
            <person name="Crous P.W."/>
            <person name="Seidl M.F."/>
        </authorList>
    </citation>
    <scope>NUCLEOTIDE SEQUENCE [LARGE SCALE GENOMIC DNA]</scope>
    <source>
        <strain evidence="1 2">CBS 123374</strain>
    </source>
</reference>
<dbReference type="EMBL" id="JBBWRZ010000009">
    <property type="protein sequence ID" value="KAK8228820.1"/>
    <property type="molecule type" value="Genomic_DNA"/>
</dbReference>
<sequence length="70" mass="7729">MYRYVPLKDLLVVFVVVGGAPEPLILYQHDDVLGVPFLFGSRRLLVAINVLVAIVSRAYKLAAEVCTEVV</sequence>
<evidence type="ECO:0000313" key="2">
    <source>
        <dbReference type="Proteomes" id="UP001492380"/>
    </source>
</evidence>
<proteinExistence type="predicted"/>